<comment type="caution">
    <text evidence="1">The sequence shown here is derived from an EMBL/GenBank/DDBJ whole genome shotgun (WGS) entry which is preliminary data.</text>
</comment>
<name>A0A0F9L360_9ZZZZ</name>
<evidence type="ECO:0000313" key="1">
    <source>
        <dbReference type="EMBL" id="KKM22150.1"/>
    </source>
</evidence>
<organism evidence="1">
    <name type="scientific">marine sediment metagenome</name>
    <dbReference type="NCBI Taxonomy" id="412755"/>
    <lineage>
        <taxon>unclassified sequences</taxon>
        <taxon>metagenomes</taxon>
        <taxon>ecological metagenomes</taxon>
    </lineage>
</organism>
<protein>
    <submittedName>
        <fullName evidence="1">Uncharacterized protein</fullName>
    </submittedName>
</protein>
<sequence>MALTKSDALIDEWAEVAQNAVREGAAYDISGVYLAITLHIEMGISSITAHTGTKIAVHVSGATSGDEDWTTLTEFIGPTGTAALTVFDAAEAGGQTVLSVAGTTGFETDETSWIFLEDTTEVAKSELALLVDFVNNDTLTVLDGITNAKTTDSQAFSIADNYVVELPMSTYRARVVYDNTFDSNGATVHTRTSISKVTSI</sequence>
<reference evidence="1" key="1">
    <citation type="journal article" date="2015" name="Nature">
        <title>Complex archaea that bridge the gap between prokaryotes and eukaryotes.</title>
        <authorList>
            <person name="Spang A."/>
            <person name="Saw J.H."/>
            <person name="Jorgensen S.L."/>
            <person name="Zaremba-Niedzwiedzka K."/>
            <person name="Martijn J."/>
            <person name="Lind A.E."/>
            <person name="van Eijk R."/>
            <person name="Schleper C."/>
            <person name="Guy L."/>
            <person name="Ettema T.J."/>
        </authorList>
    </citation>
    <scope>NUCLEOTIDE SEQUENCE</scope>
</reference>
<dbReference type="AlphaFoldDB" id="A0A0F9L360"/>
<proteinExistence type="predicted"/>
<gene>
    <name evidence="1" type="ORF">LCGC14_1628190</name>
</gene>
<accession>A0A0F9L360</accession>
<dbReference type="EMBL" id="LAZR01013397">
    <property type="protein sequence ID" value="KKM22150.1"/>
    <property type="molecule type" value="Genomic_DNA"/>
</dbReference>